<evidence type="ECO:0000313" key="2">
    <source>
        <dbReference type="Proteomes" id="UP001243375"/>
    </source>
</evidence>
<sequence>MAQHRHPYQLHPSHYQQLQPQYGVTAQGGTSGAGYAQQVWQQQGYHGIGVVTGQSGVSEGGQNDEMNNYHRMEFAASTLQRSSTVPLTSRRTLVPVPPATANLTTNSTTDDALQSLLTSRPSLLPLPKLAAPAGSNTSATSRATSRIAVLANVREQAVGQFIAMELKREKERKRKAEYRARKRAEEIGGDGDEEEEGMRADEEDMEDVIGLEGTEAQQSNGGRKASAEDSMSERRNQTRHSHETTPPITFQPQQYHHQQQNVIDPVLVGQGDSAYGSRLGAGGGEKVQVRVGDRIVAIKLGEDEEIHWQERLADLASVTVSTSPKGEAKLRIGFQDMNKMEATA</sequence>
<gene>
    <name evidence="1" type="ORF">QFC22_000004</name>
</gene>
<name>A0ACC2XPT8_9TREE</name>
<dbReference type="Proteomes" id="UP001243375">
    <property type="component" value="Unassembled WGS sequence"/>
</dbReference>
<organism evidence="1 2">
    <name type="scientific">Naganishia vaughanmartiniae</name>
    <dbReference type="NCBI Taxonomy" id="1424756"/>
    <lineage>
        <taxon>Eukaryota</taxon>
        <taxon>Fungi</taxon>
        <taxon>Dikarya</taxon>
        <taxon>Basidiomycota</taxon>
        <taxon>Agaricomycotina</taxon>
        <taxon>Tremellomycetes</taxon>
        <taxon>Filobasidiales</taxon>
        <taxon>Filobasidiaceae</taxon>
        <taxon>Naganishia</taxon>
    </lineage>
</organism>
<dbReference type="EMBL" id="JASBWU010000001">
    <property type="protein sequence ID" value="KAJ9125051.1"/>
    <property type="molecule type" value="Genomic_DNA"/>
</dbReference>
<keyword evidence="2" id="KW-1185">Reference proteome</keyword>
<reference evidence="1" key="1">
    <citation type="submission" date="2023-04" db="EMBL/GenBank/DDBJ databases">
        <title>Draft Genome sequencing of Naganishia species isolated from polar environments using Oxford Nanopore Technology.</title>
        <authorList>
            <person name="Leo P."/>
            <person name="Venkateswaran K."/>
        </authorList>
    </citation>
    <scope>NUCLEOTIDE SEQUENCE</scope>
    <source>
        <strain evidence="1">MNA-CCFEE 5425</strain>
    </source>
</reference>
<proteinExistence type="predicted"/>
<accession>A0ACC2XPT8</accession>
<evidence type="ECO:0000313" key="1">
    <source>
        <dbReference type="EMBL" id="KAJ9125051.1"/>
    </source>
</evidence>
<protein>
    <submittedName>
        <fullName evidence="1">Uncharacterized protein</fullName>
    </submittedName>
</protein>
<comment type="caution">
    <text evidence="1">The sequence shown here is derived from an EMBL/GenBank/DDBJ whole genome shotgun (WGS) entry which is preliminary data.</text>
</comment>